<dbReference type="Pfam" id="PF00004">
    <property type="entry name" value="AAA"/>
    <property type="match status" value="1"/>
</dbReference>
<evidence type="ECO:0000259" key="8">
    <source>
        <dbReference type="SMART" id="SM00382"/>
    </source>
</evidence>
<dbReference type="FunFam" id="3.40.50.300:FF:001122">
    <property type="entry name" value="AAA-ATPase ASD, mitochondrial"/>
    <property type="match status" value="1"/>
</dbReference>
<dbReference type="Pfam" id="PF14363">
    <property type="entry name" value="AAA_assoc"/>
    <property type="match status" value="1"/>
</dbReference>
<dbReference type="InterPro" id="IPR025753">
    <property type="entry name" value="AAA_N_dom"/>
</dbReference>
<comment type="similarity">
    <text evidence="2">Belongs to the AAA ATPase family. BCS1 subfamily.</text>
</comment>
<organism evidence="9 10">
    <name type="scientific">Urochloa decumbens</name>
    <dbReference type="NCBI Taxonomy" id="240449"/>
    <lineage>
        <taxon>Eukaryota</taxon>
        <taxon>Viridiplantae</taxon>
        <taxon>Streptophyta</taxon>
        <taxon>Embryophyta</taxon>
        <taxon>Tracheophyta</taxon>
        <taxon>Spermatophyta</taxon>
        <taxon>Magnoliopsida</taxon>
        <taxon>Liliopsida</taxon>
        <taxon>Poales</taxon>
        <taxon>Poaceae</taxon>
        <taxon>PACMAD clade</taxon>
        <taxon>Panicoideae</taxon>
        <taxon>Panicodae</taxon>
        <taxon>Paniceae</taxon>
        <taxon>Melinidinae</taxon>
        <taxon>Urochloa</taxon>
    </lineage>
</organism>
<comment type="catalytic activity">
    <reaction evidence="6">
        <text>ATP + H2O = ADP + phosphate + H(+)</text>
        <dbReference type="Rhea" id="RHEA:13065"/>
        <dbReference type="ChEBI" id="CHEBI:15377"/>
        <dbReference type="ChEBI" id="CHEBI:15378"/>
        <dbReference type="ChEBI" id="CHEBI:30616"/>
        <dbReference type="ChEBI" id="CHEBI:43474"/>
        <dbReference type="ChEBI" id="CHEBI:456216"/>
    </reaction>
</comment>
<dbReference type="Pfam" id="PF25568">
    <property type="entry name" value="AAA_lid_At3g28540"/>
    <property type="match status" value="1"/>
</dbReference>
<evidence type="ECO:0000256" key="3">
    <source>
        <dbReference type="ARBA" id="ARBA00022741"/>
    </source>
</evidence>
<dbReference type="CDD" id="cd19510">
    <property type="entry name" value="RecA-like_BCS1"/>
    <property type="match status" value="1"/>
</dbReference>
<dbReference type="InterPro" id="IPR027417">
    <property type="entry name" value="P-loop_NTPase"/>
</dbReference>
<evidence type="ECO:0000256" key="7">
    <source>
        <dbReference type="RuleBase" id="RU003651"/>
    </source>
</evidence>
<feature type="domain" description="AAA+ ATPase" evidence="8">
    <location>
        <begin position="236"/>
        <end position="378"/>
    </location>
</feature>
<dbReference type="PROSITE" id="PS00674">
    <property type="entry name" value="AAA"/>
    <property type="match status" value="1"/>
</dbReference>
<evidence type="ECO:0000256" key="4">
    <source>
        <dbReference type="ARBA" id="ARBA00022840"/>
    </source>
</evidence>
<dbReference type="Gene3D" id="6.10.280.40">
    <property type="match status" value="1"/>
</dbReference>
<reference evidence="9" key="1">
    <citation type="submission" date="2024-10" db="EMBL/GenBank/DDBJ databases">
        <authorList>
            <person name="Ryan C."/>
        </authorList>
    </citation>
    <scope>NUCLEOTIDE SEQUENCE [LARGE SCALE GENOMIC DNA]</scope>
</reference>
<keyword evidence="4 7" id="KW-0067">ATP-binding</keyword>
<keyword evidence="3 7" id="KW-0547">Nucleotide-binding</keyword>
<evidence type="ECO:0000313" key="10">
    <source>
        <dbReference type="Proteomes" id="UP001497457"/>
    </source>
</evidence>
<evidence type="ECO:0000256" key="5">
    <source>
        <dbReference type="ARBA" id="ARBA00022842"/>
    </source>
</evidence>
<keyword evidence="5" id="KW-0460">Magnesium</keyword>
<dbReference type="InterPro" id="IPR058017">
    <property type="entry name" value="At3g28540-like_C"/>
</dbReference>
<dbReference type="AlphaFoldDB" id="A0ABC8W3E0"/>
<dbReference type="Proteomes" id="UP001497457">
    <property type="component" value="Chromosome 11b"/>
</dbReference>
<dbReference type="SMART" id="SM00382">
    <property type="entry name" value="AAA"/>
    <property type="match status" value="1"/>
</dbReference>
<comment type="cofactor">
    <cofactor evidence="1">
        <name>Mg(2+)</name>
        <dbReference type="ChEBI" id="CHEBI:18420"/>
    </cofactor>
</comment>
<evidence type="ECO:0000256" key="2">
    <source>
        <dbReference type="ARBA" id="ARBA00007448"/>
    </source>
</evidence>
<keyword evidence="10" id="KW-1185">Reference proteome</keyword>
<dbReference type="GO" id="GO:0006950">
    <property type="term" value="P:response to stress"/>
    <property type="evidence" value="ECO:0007669"/>
    <property type="project" value="UniProtKB-ARBA"/>
</dbReference>
<accession>A0ABC8W3E0</accession>
<evidence type="ECO:0000256" key="1">
    <source>
        <dbReference type="ARBA" id="ARBA00001946"/>
    </source>
</evidence>
<protein>
    <recommendedName>
        <fullName evidence="8">AAA+ ATPase domain-containing protein</fullName>
    </recommendedName>
</protein>
<proteinExistence type="inferred from homology"/>
<dbReference type="InterPro" id="IPR003959">
    <property type="entry name" value="ATPase_AAA_core"/>
</dbReference>
<dbReference type="Gene3D" id="3.40.50.300">
    <property type="entry name" value="P-loop containing nucleotide triphosphate hydrolases"/>
    <property type="match status" value="1"/>
</dbReference>
<dbReference type="InterPro" id="IPR050747">
    <property type="entry name" value="Mitochondrial_chaperone_BCS1"/>
</dbReference>
<dbReference type="InterPro" id="IPR003960">
    <property type="entry name" value="ATPase_AAA_CS"/>
</dbReference>
<evidence type="ECO:0000256" key="6">
    <source>
        <dbReference type="ARBA" id="ARBA00049360"/>
    </source>
</evidence>
<dbReference type="SUPFAM" id="SSF52540">
    <property type="entry name" value="P-loop containing nucleoside triphosphate hydrolases"/>
    <property type="match status" value="1"/>
</dbReference>
<dbReference type="GO" id="GO:0005524">
    <property type="term" value="F:ATP binding"/>
    <property type="evidence" value="ECO:0007669"/>
    <property type="project" value="UniProtKB-KW"/>
</dbReference>
<dbReference type="EMBL" id="OZ075121">
    <property type="protein sequence ID" value="CAL4901532.1"/>
    <property type="molecule type" value="Genomic_DNA"/>
</dbReference>
<evidence type="ECO:0000313" key="9">
    <source>
        <dbReference type="EMBL" id="CAL4901532.1"/>
    </source>
</evidence>
<sequence>MPSHDKALAAAASAAASLMLVRSVVNELLPDELRDALHSGVGRLRSRMSSQHTITVERKVDDLTSNHVFEAVKAYLAAHVNTRTQQHLCVSSLDEEDKMTVTMADGEEMADVYDGTEFKWCLNYRYVDSGNGSRGNGGKQQLEAHSFVVTFPKKHKEKALNSYLPHIVATAKAMKAQERTLQIYMNNWEDWHPMDLHHPSTFGTLAMDHEVKQSIVDDLNRFIKRKDYYKRIGKAWKRGYLLYGPPGTGKSSLIAAMANHLRFDIYDLELTTVQSNSDLRRLLVGISSRSILVIEDIDCTIKLQQREGGQEDTKSDSSDEENGEKVTLSGLLNFVDGLWSACGEERIIVFTTNYKERLDPALLRPGRMDMHIYMGYCTPDSFRTLANNYHLIDYHATFPEIEKLIKEVTVTPAEVAEVLMRKDDADAALHDLLDLLKSKLNDANVIKTEHSSANSQVDEEQNDRGDC</sequence>
<dbReference type="PANTHER" id="PTHR23070">
    <property type="entry name" value="BCS1 AAA-TYPE ATPASE"/>
    <property type="match status" value="1"/>
</dbReference>
<dbReference type="InterPro" id="IPR003593">
    <property type="entry name" value="AAA+_ATPase"/>
</dbReference>
<name>A0ABC8W3E0_9POAL</name>
<gene>
    <name evidence="9" type="ORF">URODEC1_LOCUS9375</name>
</gene>